<organism evidence="1 2">
    <name type="scientific">Durusdinium trenchii</name>
    <dbReference type="NCBI Taxonomy" id="1381693"/>
    <lineage>
        <taxon>Eukaryota</taxon>
        <taxon>Sar</taxon>
        <taxon>Alveolata</taxon>
        <taxon>Dinophyceae</taxon>
        <taxon>Suessiales</taxon>
        <taxon>Symbiodiniaceae</taxon>
        <taxon>Durusdinium</taxon>
    </lineage>
</organism>
<accession>A0ABP0P7F1</accession>
<evidence type="ECO:0000313" key="1">
    <source>
        <dbReference type="EMBL" id="CAK9071980.1"/>
    </source>
</evidence>
<comment type="caution">
    <text evidence="1">The sequence shown here is derived from an EMBL/GenBank/DDBJ whole genome shotgun (WGS) entry which is preliminary data.</text>
</comment>
<keyword evidence="2" id="KW-1185">Reference proteome</keyword>
<evidence type="ECO:0000313" key="2">
    <source>
        <dbReference type="Proteomes" id="UP001642484"/>
    </source>
</evidence>
<gene>
    <name evidence="1" type="ORF">CCMP2556_LOCUS35404</name>
</gene>
<name>A0ABP0P7F1_9DINO</name>
<reference evidence="1 2" key="1">
    <citation type="submission" date="2024-02" db="EMBL/GenBank/DDBJ databases">
        <authorList>
            <person name="Chen Y."/>
            <person name="Shah S."/>
            <person name="Dougan E. K."/>
            <person name="Thang M."/>
            <person name="Chan C."/>
        </authorList>
    </citation>
    <scope>NUCLEOTIDE SEQUENCE [LARGE SCALE GENOMIC DNA]</scope>
</reference>
<sequence>MIGNTARSHLGNDLPWLEHVSSSVRKMGEPQGFFCSWPRHRNDHFPCDWSCCQHGILHVLHQGDCKHYESGKHQTWIGCGLDFDLLYVADVGLRLYAPDGATDGATSCIEVSSNKNRQTMDAQG</sequence>
<proteinExistence type="predicted"/>
<protein>
    <submittedName>
        <fullName evidence="1">Uncharacterized protein</fullName>
    </submittedName>
</protein>
<dbReference type="Proteomes" id="UP001642484">
    <property type="component" value="Unassembled WGS sequence"/>
</dbReference>
<dbReference type="EMBL" id="CAXAMN010022695">
    <property type="protein sequence ID" value="CAK9071980.1"/>
    <property type="molecule type" value="Genomic_DNA"/>
</dbReference>